<feature type="transmembrane region" description="Helical" evidence="6">
    <location>
        <begin position="158"/>
        <end position="176"/>
    </location>
</feature>
<comment type="subcellular location">
    <subcellularLocation>
        <location evidence="1">Cell membrane</location>
        <topology evidence="1">Multi-pass membrane protein</topology>
    </subcellularLocation>
</comment>
<accession>A0A1H1ITB7</accession>
<dbReference type="NCBIfam" id="TIGR00374">
    <property type="entry name" value="flippase-like domain"/>
    <property type="match status" value="1"/>
</dbReference>
<evidence type="ECO:0000256" key="2">
    <source>
        <dbReference type="ARBA" id="ARBA00022475"/>
    </source>
</evidence>
<reference evidence="8" key="1">
    <citation type="submission" date="2016-10" db="EMBL/GenBank/DDBJ databases">
        <authorList>
            <person name="Varghese N."/>
        </authorList>
    </citation>
    <scope>NUCLEOTIDE SEQUENCE [LARGE SCALE GENOMIC DNA]</scope>
    <source>
        <strain evidence="8">GAS106B</strain>
    </source>
</reference>
<dbReference type="Pfam" id="PF03706">
    <property type="entry name" value="LPG_synthase_TM"/>
    <property type="match status" value="1"/>
</dbReference>
<dbReference type="EMBL" id="FNKP01000002">
    <property type="protein sequence ID" value="SDR40913.1"/>
    <property type="molecule type" value="Genomic_DNA"/>
</dbReference>
<evidence type="ECO:0000256" key="1">
    <source>
        <dbReference type="ARBA" id="ARBA00004651"/>
    </source>
</evidence>
<evidence type="ECO:0000313" key="8">
    <source>
        <dbReference type="Proteomes" id="UP000183487"/>
    </source>
</evidence>
<keyword evidence="5 6" id="KW-0472">Membrane</keyword>
<dbReference type="AlphaFoldDB" id="A0A1H1ITB7"/>
<evidence type="ECO:0000313" key="7">
    <source>
        <dbReference type="EMBL" id="SDR40913.1"/>
    </source>
</evidence>
<dbReference type="PANTHER" id="PTHR37693">
    <property type="entry name" value="PHOSPHATIDYLGLYCEROL LYSYLTRANSFERASE"/>
    <property type="match status" value="1"/>
</dbReference>
<feature type="transmembrane region" description="Helical" evidence="6">
    <location>
        <begin position="129"/>
        <end position="151"/>
    </location>
</feature>
<keyword evidence="4 6" id="KW-1133">Transmembrane helix</keyword>
<organism evidence="7 8">
    <name type="scientific">Paraburkholderia fungorum</name>
    <dbReference type="NCBI Taxonomy" id="134537"/>
    <lineage>
        <taxon>Bacteria</taxon>
        <taxon>Pseudomonadati</taxon>
        <taxon>Pseudomonadota</taxon>
        <taxon>Betaproteobacteria</taxon>
        <taxon>Burkholderiales</taxon>
        <taxon>Burkholderiaceae</taxon>
        <taxon>Paraburkholderia</taxon>
    </lineage>
</organism>
<evidence type="ECO:0008006" key="9">
    <source>
        <dbReference type="Google" id="ProtNLM"/>
    </source>
</evidence>
<dbReference type="Proteomes" id="UP000183487">
    <property type="component" value="Unassembled WGS sequence"/>
</dbReference>
<keyword evidence="3 6" id="KW-0812">Transmembrane</keyword>
<dbReference type="GO" id="GO:0005886">
    <property type="term" value="C:plasma membrane"/>
    <property type="evidence" value="ECO:0007669"/>
    <property type="project" value="UniProtKB-SubCell"/>
</dbReference>
<evidence type="ECO:0000256" key="6">
    <source>
        <dbReference type="SAM" id="Phobius"/>
    </source>
</evidence>
<dbReference type="PANTHER" id="PTHR37693:SF1">
    <property type="entry name" value="INTEGRAL MEMBRANE PROTEIN"/>
    <property type="match status" value="1"/>
</dbReference>
<protein>
    <recommendedName>
        <fullName evidence="9">TIGR00374 family protein</fullName>
    </recommendedName>
</protein>
<feature type="transmembrane region" description="Helical" evidence="6">
    <location>
        <begin position="79"/>
        <end position="100"/>
    </location>
</feature>
<name>A0A1H1ITB7_9BURK</name>
<keyword evidence="8" id="KW-1185">Reference proteome</keyword>
<keyword evidence="2" id="KW-1003">Cell membrane</keyword>
<dbReference type="InterPro" id="IPR022791">
    <property type="entry name" value="L-PG_synthase/AglD"/>
</dbReference>
<evidence type="ECO:0000256" key="4">
    <source>
        <dbReference type="ARBA" id="ARBA00022989"/>
    </source>
</evidence>
<evidence type="ECO:0000256" key="5">
    <source>
        <dbReference type="ARBA" id="ARBA00023136"/>
    </source>
</evidence>
<feature type="transmembrane region" description="Helical" evidence="6">
    <location>
        <begin position="302"/>
        <end position="326"/>
    </location>
</feature>
<proteinExistence type="predicted"/>
<feature type="transmembrane region" description="Helical" evidence="6">
    <location>
        <begin position="39"/>
        <end position="58"/>
    </location>
</feature>
<evidence type="ECO:0000256" key="3">
    <source>
        <dbReference type="ARBA" id="ARBA00022692"/>
    </source>
</evidence>
<gene>
    <name evidence="7" type="ORF">SAMN05443245_5635</name>
</gene>
<dbReference type="RefSeq" id="WP_074770596.1">
    <property type="nucleotide sequence ID" value="NZ_FNKP01000002.1"/>
</dbReference>
<sequence length="333" mass="34773">MTKPLALGATILLAIIGVGFAIGAPFLLGSDAIVAGLQAASPHLIVMLAASALVSAMAKAGKQQLMQTALGLHIRFPRTLAITFVTDAAFLGSPFGAAGYGVNLGLLQRAGASWTQATTVVSGDQALDLAFFAIAVPVSIVSCIGLVSGLIAPMSLQVAACVSLGVIALAFGIWRYRRQLGASVHRVLERVGIKNERPAQWRAFVVNVRQQWTHLLTGPRWQLAVLLLLTTTQWLLRYGALWFILLQLGYALPPGFVVAVQALVLHAALWTGIPAGGGGGDLGLAAAFGSWVPRATVGTALILWRFATLFCPLALGAFGIAALALVRVGTKRA</sequence>